<feature type="transmembrane region" description="Helical" evidence="6">
    <location>
        <begin position="248"/>
        <end position="268"/>
    </location>
</feature>
<feature type="transmembrane region" description="Helical" evidence="6">
    <location>
        <begin position="330"/>
        <end position="357"/>
    </location>
</feature>
<reference evidence="7 8" key="1">
    <citation type="submission" date="2019-01" db="EMBL/GenBank/DDBJ databases">
        <title>Draft genome sequences of the type strains of six Macrococcus species.</title>
        <authorList>
            <person name="Mazhar S."/>
            <person name="Altermann E."/>
            <person name="Hill C."/>
            <person name="Mcauliffe O."/>
        </authorList>
    </citation>
    <scope>NUCLEOTIDE SEQUENCE [LARGE SCALE GENOMIC DNA]</scope>
    <source>
        <strain evidence="7 8">ATCC 51828</strain>
    </source>
</reference>
<evidence type="ECO:0000313" key="8">
    <source>
        <dbReference type="Proteomes" id="UP000295280"/>
    </source>
</evidence>
<dbReference type="OrthoDB" id="9775268at2"/>
<keyword evidence="5 6" id="KW-0472">Membrane</keyword>
<comment type="caution">
    <text evidence="7">The sequence shown here is derived from an EMBL/GenBank/DDBJ whole genome shotgun (WGS) entry which is preliminary data.</text>
</comment>
<dbReference type="Pfam" id="PF07690">
    <property type="entry name" value="MFS_1"/>
    <property type="match status" value="1"/>
</dbReference>
<gene>
    <name evidence="7" type="ORF">ERX40_09925</name>
</gene>
<dbReference type="PANTHER" id="PTHR23513:SF11">
    <property type="entry name" value="STAPHYLOFERRIN A TRANSPORTER"/>
    <property type="match status" value="1"/>
</dbReference>
<accession>A0A9Q8CBV1</accession>
<keyword evidence="2" id="KW-1003">Cell membrane</keyword>
<evidence type="ECO:0000256" key="2">
    <source>
        <dbReference type="ARBA" id="ARBA00022475"/>
    </source>
</evidence>
<evidence type="ECO:0000256" key="6">
    <source>
        <dbReference type="SAM" id="Phobius"/>
    </source>
</evidence>
<dbReference type="InterPro" id="IPR011701">
    <property type="entry name" value="MFS"/>
</dbReference>
<dbReference type="GO" id="GO:0022857">
    <property type="term" value="F:transmembrane transporter activity"/>
    <property type="evidence" value="ECO:0007669"/>
    <property type="project" value="InterPro"/>
</dbReference>
<feature type="transmembrane region" description="Helical" evidence="6">
    <location>
        <begin position="280"/>
        <end position="309"/>
    </location>
</feature>
<keyword evidence="8" id="KW-1185">Reference proteome</keyword>
<dbReference type="InterPro" id="IPR036259">
    <property type="entry name" value="MFS_trans_sf"/>
</dbReference>
<dbReference type="AlphaFoldDB" id="A0A9Q8CBV1"/>
<keyword evidence="3 6" id="KW-0812">Transmembrane</keyword>
<proteinExistence type="predicted"/>
<protein>
    <submittedName>
        <fullName evidence="7">MFS transporter</fullName>
    </submittedName>
</protein>
<dbReference type="CDD" id="cd06173">
    <property type="entry name" value="MFS_MefA_like"/>
    <property type="match status" value="1"/>
</dbReference>
<feature type="transmembrane region" description="Helical" evidence="6">
    <location>
        <begin position="158"/>
        <end position="179"/>
    </location>
</feature>
<feature type="transmembrane region" description="Helical" evidence="6">
    <location>
        <begin position="363"/>
        <end position="384"/>
    </location>
</feature>
<evidence type="ECO:0000256" key="3">
    <source>
        <dbReference type="ARBA" id="ARBA00022692"/>
    </source>
</evidence>
<dbReference type="GO" id="GO:0005886">
    <property type="term" value="C:plasma membrane"/>
    <property type="evidence" value="ECO:0007669"/>
    <property type="project" value="UniProtKB-SubCell"/>
</dbReference>
<feature type="transmembrane region" description="Helical" evidence="6">
    <location>
        <begin position="12"/>
        <end position="32"/>
    </location>
</feature>
<dbReference type="PANTHER" id="PTHR23513">
    <property type="entry name" value="INTEGRAL MEMBRANE EFFLUX PROTEIN-RELATED"/>
    <property type="match status" value="1"/>
</dbReference>
<dbReference type="EMBL" id="SCWD01000006">
    <property type="protein sequence ID" value="TDL95492.1"/>
    <property type="molecule type" value="Genomic_DNA"/>
</dbReference>
<feature type="transmembrane region" description="Helical" evidence="6">
    <location>
        <begin position="214"/>
        <end position="236"/>
    </location>
</feature>
<feature type="transmembrane region" description="Helical" evidence="6">
    <location>
        <begin position="38"/>
        <end position="61"/>
    </location>
</feature>
<dbReference type="Proteomes" id="UP000295280">
    <property type="component" value="Unassembled WGS sequence"/>
</dbReference>
<name>A0A9Q8CBV1_9STAP</name>
<keyword evidence="4 6" id="KW-1133">Transmembrane helix</keyword>
<comment type="subcellular location">
    <subcellularLocation>
        <location evidence="1">Cell membrane</location>
        <topology evidence="1">Multi-pass membrane protein</topology>
    </subcellularLocation>
</comment>
<sequence length="389" mass="44092">MKINEINLLSAKITSVIGSTIFNTIISLYILSVYGSNSILGLTLSIGGMASVVSSLVGGYFSEGKEKTESLKIVDLFSMSCCILMIPLVKYENIWFILSLIILLNINNSFSSPIFKSLIPEISTKDRLVTFNTSLSSINEFNKVLTPILSTYLYSNELIDITSVLLINALSYLCSFIFINNIKTKKTNFKRKNSFFKSYKENIKYIQRDKLLSYLLYTGFFSNFFLTGFNLILPIYSKEVIEDTSMYGLFLSFESLGLLLGVLSSNFIKLDEQLVSERFMIFVSGIFLLLPAFLYSSLSMLICCFILNFSLGRYNIAFQNYIQLNVEQKYLGQVFAIIFTISSMATPLGFLIFGIIAEYTITKVFYIISFGLISINAIWIILILKKNKY</sequence>
<evidence type="ECO:0000256" key="1">
    <source>
        <dbReference type="ARBA" id="ARBA00004651"/>
    </source>
</evidence>
<organism evidence="7 8">
    <name type="scientific">Macrococcus carouselicus</name>
    <dbReference type="NCBI Taxonomy" id="69969"/>
    <lineage>
        <taxon>Bacteria</taxon>
        <taxon>Bacillati</taxon>
        <taxon>Bacillota</taxon>
        <taxon>Bacilli</taxon>
        <taxon>Bacillales</taxon>
        <taxon>Staphylococcaceae</taxon>
        <taxon>Macrococcus</taxon>
    </lineage>
</organism>
<dbReference type="SUPFAM" id="SSF103473">
    <property type="entry name" value="MFS general substrate transporter"/>
    <property type="match status" value="1"/>
</dbReference>
<evidence type="ECO:0000313" key="7">
    <source>
        <dbReference type="EMBL" id="TDL95492.1"/>
    </source>
</evidence>
<dbReference type="RefSeq" id="WP_133418340.1">
    <property type="nucleotide sequence ID" value="NZ_SCWD01000006.1"/>
</dbReference>
<evidence type="ECO:0000256" key="5">
    <source>
        <dbReference type="ARBA" id="ARBA00023136"/>
    </source>
</evidence>
<dbReference type="Gene3D" id="1.20.1250.20">
    <property type="entry name" value="MFS general substrate transporter like domains"/>
    <property type="match status" value="1"/>
</dbReference>
<evidence type="ECO:0000256" key="4">
    <source>
        <dbReference type="ARBA" id="ARBA00022989"/>
    </source>
</evidence>